<evidence type="ECO:0000256" key="1">
    <source>
        <dbReference type="SAM" id="Phobius"/>
    </source>
</evidence>
<feature type="transmembrane region" description="Helical" evidence="1">
    <location>
        <begin position="6"/>
        <end position="28"/>
    </location>
</feature>
<organism evidence="2 3">
    <name type="scientific">Chryseobacterium carnipullorum</name>
    <dbReference type="NCBI Taxonomy" id="1124835"/>
    <lineage>
        <taxon>Bacteria</taxon>
        <taxon>Pseudomonadati</taxon>
        <taxon>Bacteroidota</taxon>
        <taxon>Flavobacteriia</taxon>
        <taxon>Flavobacteriales</taxon>
        <taxon>Weeksellaceae</taxon>
        <taxon>Chryseobacterium group</taxon>
        <taxon>Chryseobacterium</taxon>
    </lineage>
</organism>
<evidence type="ECO:0000313" key="3">
    <source>
        <dbReference type="Proteomes" id="UP000255224"/>
    </source>
</evidence>
<gene>
    <name evidence="2" type="ORF">NCTC13533_05294</name>
</gene>
<keyword evidence="1" id="KW-1133">Transmembrane helix</keyword>
<protein>
    <submittedName>
        <fullName evidence="2">Uncharacterized protein conserved in bacteria</fullName>
    </submittedName>
</protein>
<keyword evidence="1" id="KW-0472">Membrane</keyword>
<dbReference type="Proteomes" id="UP000255224">
    <property type="component" value="Unassembled WGS sequence"/>
</dbReference>
<proteinExistence type="predicted"/>
<evidence type="ECO:0000313" key="2">
    <source>
        <dbReference type="EMBL" id="STD12801.1"/>
    </source>
</evidence>
<accession>A0A376EQI3</accession>
<dbReference type="RefSeq" id="WP_228426667.1">
    <property type="nucleotide sequence ID" value="NZ_UFVQ01000003.1"/>
</dbReference>
<dbReference type="EMBL" id="UFVQ01000003">
    <property type="protein sequence ID" value="STD12801.1"/>
    <property type="molecule type" value="Genomic_DNA"/>
</dbReference>
<dbReference type="InterPro" id="IPR036691">
    <property type="entry name" value="Endo/exonu/phosph_ase_sf"/>
</dbReference>
<name>A0A376EQI3_CHRCU</name>
<dbReference type="AlphaFoldDB" id="A0A376EQI3"/>
<dbReference type="SUPFAM" id="SSF56219">
    <property type="entry name" value="DNase I-like"/>
    <property type="match status" value="1"/>
</dbReference>
<reference evidence="2 3" key="1">
    <citation type="submission" date="2018-06" db="EMBL/GenBank/DDBJ databases">
        <authorList>
            <consortium name="Pathogen Informatics"/>
            <person name="Doyle S."/>
        </authorList>
    </citation>
    <scope>NUCLEOTIDE SEQUENCE [LARGE SCALE GENOMIC DNA]</scope>
    <source>
        <strain evidence="2 3">NCTC13533</strain>
    </source>
</reference>
<sequence length="153" mass="17337">MKVFRLIILILHVGILFLLLGTLMNAYVPPKIFPWFNLLSLGFPVLIILYALLTLFWLFSWKKRTFAFMLAGLIFMNPVQRWVNFSSDKKETANLKIVSFNVKAGLMGPTDIEKYLNRADADVVMLQEAGSKISLKGMTGIGDNGVFKTLFKT</sequence>
<feature type="transmembrane region" description="Helical" evidence="1">
    <location>
        <begin position="35"/>
        <end position="59"/>
    </location>
</feature>
<keyword evidence="1" id="KW-0812">Transmembrane</keyword>